<sequence>MKSGAWTEIFKAGDYGDKGVYSEADLEAMVSNFNAEDQVPIVVGHPATDSPAWGWIAEVKRKGGVLLGRIGELHKDFAEALAQKKFKNRSVRIVRTGAGAKLLHLGFLGAALPQVAGLKQAAQFAGDGECTDHEFALPADDGRRDTDQEEDEMEKDEKIKQLEADLAAEKAARQADRESSAKTRAAARKDDFARFVDSEMVATGKIAVDRKDEVVAFMESLPDGEQADFSFETDGTKRTISQADWFKGFVRALPAAEFTQQLPDCPDQQGRHGQDFARNDKGQLADLSKHV</sequence>
<keyword evidence="3" id="KW-1185">Reference proteome</keyword>
<name>A0A1M5S4Q2_9BACT</name>
<feature type="compositionally biased region" description="Basic and acidic residues" evidence="1">
    <location>
        <begin position="269"/>
        <end position="291"/>
    </location>
</feature>
<feature type="compositionally biased region" description="Basic and acidic residues" evidence="1">
    <location>
        <begin position="132"/>
        <end position="146"/>
    </location>
</feature>
<feature type="region of interest" description="Disordered" evidence="1">
    <location>
        <begin position="132"/>
        <end position="156"/>
    </location>
</feature>
<dbReference type="EMBL" id="FQXS01000001">
    <property type="protein sequence ID" value="SHH33459.1"/>
    <property type="molecule type" value="Genomic_DNA"/>
</dbReference>
<proteinExistence type="predicted"/>
<dbReference type="OrthoDB" id="9816412at2"/>
<dbReference type="STRING" id="1121409.SAMN02745124_00161"/>
<dbReference type="RefSeq" id="WP_073372928.1">
    <property type="nucleotide sequence ID" value="NZ_FQXS01000001.1"/>
</dbReference>
<accession>A0A1M5S4Q2</accession>
<evidence type="ECO:0008006" key="4">
    <source>
        <dbReference type="Google" id="ProtNLM"/>
    </source>
</evidence>
<feature type="region of interest" description="Disordered" evidence="1">
    <location>
        <begin position="262"/>
        <end position="291"/>
    </location>
</feature>
<protein>
    <recommendedName>
        <fullName evidence="4">Mu-like prophage I protein</fullName>
    </recommendedName>
</protein>
<reference evidence="2 3" key="1">
    <citation type="submission" date="2016-11" db="EMBL/GenBank/DDBJ databases">
        <authorList>
            <person name="Jaros S."/>
            <person name="Januszkiewicz K."/>
            <person name="Wedrychowicz H."/>
        </authorList>
    </citation>
    <scope>NUCLEOTIDE SEQUENCE [LARGE SCALE GENOMIC DNA]</scope>
    <source>
        <strain evidence="2 3">DSM 9705</strain>
    </source>
</reference>
<organism evidence="2 3">
    <name type="scientific">Desulfofustis glycolicus DSM 9705</name>
    <dbReference type="NCBI Taxonomy" id="1121409"/>
    <lineage>
        <taxon>Bacteria</taxon>
        <taxon>Pseudomonadati</taxon>
        <taxon>Thermodesulfobacteriota</taxon>
        <taxon>Desulfobulbia</taxon>
        <taxon>Desulfobulbales</taxon>
        <taxon>Desulfocapsaceae</taxon>
        <taxon>Desulfofustis</taxon>
    </lineage>
</organism>
<evidence type="ECO:0000313" key="3">
    <source>
        <dbReference type="Proteomes" id="UP000184139"/>
    </source>
</evidence>
<dbReference type="Proteomes" id="UP000184139">
    <property type="component" value="Unassembled WGS sequence"/>
</dbReference>
<dbReference type="AlphaFoldDB" id="A0A1M5S4Q2"/>
<evidence type="ECO:0000313" key="2">
    <source>
        <dbReference type="EMBL" id="SHH33459.1"/>
    </source>
</evidence>
<evidence type="ECO:0000256" key="1">
    <source>
        <dbReference type="SAM" id="MobiDB-lite"/>
    </source>
</evidence>
<gene>
    <name evidence="2" type="ORF">SAMN02745124_00161</name>
</gene>